<comment type="caution">
    <text evidence="10">The sequence shown here is derived from an EMBL/GenBank/DDBJ whole genome shotgun (WGS) entry which is preliminary data.</text>
</comment>
<dbReference type="PANTHER" id="PTHR33908:SF3">
    <property type="entry name" value="UNDECAPRENYL PHOSPHATE-ALPHA-4-AMINO-4-DEOXY-L-ARABINOSE ARABINOSYL TRANSFERASE"/>
    <property type="match status" value="1"/>
</dbReference>
<evidence type="ECO:0000256" key="5">
    <source>
        <dbReference type="ARBA" id="ARBA00022692"/>
    </source>
</evidence>
<feature type="transmembrane region" description="Helical" evidence="9">
    <location>
        <begin position="309"/>
        <end position="326"/>
    </location>
</feature>
<feature type="transmembrane region" description="Helical" evidence="9">
    <location>
        <begin position="140"/>
        <end position="159"/>
    </location>
</feature>
<keyword evidence="6 9" id="KW-1133">Transmembrane helix</keyword>
<feature type="transmembrane region" description="Helical" evidence="9">
    <location>
        <begin position="15"/>
        <end position="36"/>
    </location>
</feature>
<evidence type="ECO:0000256" key="6">
    <source>
        <dbReference type="ARBA" id="ARBA00022989"/>
    </source>
</evidence>
<accession>A0ABU0RJ29</accession>
<evidence type="ECO:0000256" key="9">
    <source>
        <dbReference type="SAM" id="Phobius"/>
    </source>
</evidence>
<keyword evidence="3 10" id="KW-0328">Glycosyltransferase</keyword>
<evidence type="ECO:0000256" key="2">
    <source>
        <dbReference type="ARBA" id="ARBA00022475"/>
    </source>
</evidence>
<dbReference type="GO" id="GO:0016757">
    <property type="term" value="F:glycosyltransferase activity"/>
    <property type="evidence" value="ECO:0007669"/>
    <property type="project" value="UniProtKB-KW"/>
</dbReference>
<evidence type="ECO:0000313" key="10">
    <source>
        <dbReference type="EMBL" id="MDQ0931999.1"/>
    </source>
</evidence>
<dbReference type="EMBL" id="JAUSZS010000003">
    <property type="protein sequence ID" value="MDQ0931999.1"/>
    <property type="molecule type" value="Genomic_DNA"/>
</dbReference>
<proteinExistence type="predicted"/>
<feature type="transmembrane region" description="Helical" evidence="9">
    <location>
        <begin position="338"/>
        <end position="358"/>
    </location>
</feature>
<feature type="transmembrane region" description="Helical" evidence="9">
    <location>
        <begin position="166"/>
        <end position="189"/>
    </location>
</feature>
<keyword evidence="7 9" id="KW-0472">Membrane</keyword>
<feature type="transmembrane region" description="Helical" evidence="9">
    <location>
        <begin position="116"/>
        <end position="134"/>
    </location>
</feature>
<feature type="transmembrane region" description="Helical" evidence="9">
    <location>
        <begin position="201"/>
        <end position="221"/>
    </location>
</feature>
<evidence type="ECO:0000256" key="1">
    <source>
        <dbReference type="ARBA" id="ARBA00004651"/>
    </source>
</evidence>
<dbReference type="PROSITE" id="PS51257">
    <property type="entry name" value="PROKAR_LIPOPROTEIN"/>
    <property type="match status" value="1"/>
</dbReference>
<feature type="transmembrane region" description="Helical" evidence="9">
    <location>
        <begin position="87"/>
        <end position="109"/>
    </location>
</feature>
<evidence type="ECO:0000256" key="4">
    <source>
        <dbReference type="ARBA" id="ARBA00022679"/>
    </source>
</evidence>
<evidence type="ECO:0000313" key="11">
    <source>
        <dbReference type="Proteomes" id="UP001223072"/>
    </source>
</evidence>
<keyword evidence="5 9" id="KW-0812">Transmembrane</keyword>
<sequence>MIYRSKNKGMNKKTAAVAVPVIPMAVMLVIGCWGLDRGGIWRDEAATFQVARRTVPQIWRLLHEVDAVHGLYYLLMRPVLALHPGEVLLRLPSVLAAAATAGLVAALGTRLARPRVGLWAGLLYAVTPMVGHYAQEGRSYAMVAAGAAGATLLLVRAVGGRSWTPYAVVLAVTCLLHEFAVLLLLAHALTLVLARVPRRVWAAWLCAACAVAVALLPLALLSHAQAAQVSWLRPPGEGSVNRLVHRFAGQTDEVLAPCLLLMCVPLRRPWAARHGHEPPLVAVALPLLLVPPALLMTVSQWSPLYDDRYVLYALAGAPLLVAAGADRLARAAPRLPRATVTAAGVLAVAVVCAHQLPLLRQDRDVARRGGDNLAAASAIAARELRPGDPVLFLPSIGRRSALAYPKGFRATRDVALAESARASGTLYGVEVGPAALRRQLAGLDQVWLLAEPYALRPSWRPGSPTERVKRAVVEEEFEPRREFRGSGVTLRLYERRPAPASPLRVQRCRVQGAGELVEAGPQRTDLVHVEAGRRHDPARDLKCPLAQREALLGRPHLHRPLVPGAALAPDETGRLQPFEQR</sequence>
<evidence type="ECO:0000256" key="3">
    <source>
        <dbReference type="ARBA" id="ARBA00022676"/>
    </source>
</evidence>
<dbReference type="PANTHER" id="PTHR33908">
    <property type="entry name" value="MANNOSYLTRANSFERASE YKCB-RELATED"/>
    <property type="match status" value="1"/>
</dbReference>
<keyword evidence="11" id="KW-1185">Reference proteome</keyword>
<gene>
    <name evidence="10" type="ORF">QFZ49_001929</name>
</gene>
<evidence type="ECO:0000256" key="8">
    <source>
        <dbReference type="SAM" id="MobiDB-lite"/>
    </source>
</evidence>
<dbReference type="InterPro" id="IPR050297">
    <property type="entry name" value="LipidA_mod_glycosyltrf_83"/>
</dbReference>
<organism evidence="10 11">
    <name type="scientific">Streptomyces turgidiscabies</name>
    <dbReference type="NCBI Taxonomy" id="85558"/>
    <lineage>
        <taxon>Bacteria</taxon>
        <taxon>Bacillati</taxon>
        <taxon>Actinomycetota</taxon>
        <taxon>Actinomycetes</taxon>
        <taxon>Kitasatosporales</taxon>
        <taxon>Streptomycetaceae</taxon>
        <taxon>Streptomyces</taxon>
    </lineage>
</organism>
<keyword evidence="2" id="KW-1003">Cell membrane</keyword>
<protein>
    <submittedName>
        <fullName evidence="10">Mannosyltransferase</fullName>
        <ecNumber evidence="10">2.4.1.-</ecNumber>
    </submittedName>
</protein>
<comment type="subcellular location">
    <subcellularLocation>
        <location evidence="1">Cell membrane</location>
        <topology evidence="1">Multi-pass membrane protein</topology>
    </subcellularLocation>
</comment>
<feature type="transmembrane region" description="Helical" evidence="9">
    <location>
        <begin position="280"/>
        <end position="303"/>
    </location>
</feature>
<name>A0ABU0RJ29_9ACTN</name>
<reference evidence="10 11" key="1">
    <citation type="submission" date="2023-07" db="EMBL/GenBank/DDBJ databases">
        <title>Comparative genomics of wheat-associated soil bacteria to identify genetic determinants of phenazine resistance.</title>
        <authorList>
            <person name="Mouncey N."/>
        </authorList>
    </citation>
    <scope>NUCLEOTIDE SEQUENCE [LARGE SCALE GENOMIC DNA]</scope>
    <source>
        <strain evidence="10 11">W2I16</strain>
    </source>
</reference>
<feature type="region of interest" description="Disordered" evidence="8">
    <location>
        <begin position="562"/>
        <end position="581"/>
    </location>
</feature>
<evidence type="ECO:0000256" key="7">
    <source>
        <dbReference type="ARBA" id="ARBA00023136"/>
    </source>
</evidence>
<keyword evidence="4 10" id="KW-0808">Transferase</keyword>
<dbReference type="EC" id="2.4.1.-" evidence="10"/>
<dbReference type="Proteomes" id="UP001223072">
    <property type="component" value="Unassembled WGS sequence"/>
</dbReference>